<dbReference type="Proteomes" id="UP000431269">
    <property type="component" value="Chromosome"/>
</dbReference>
<gene>
    <name evidence="3" type="primary">pasT</name>
    <name evidence="3" type="ORF">DSM104635_01996</name>
</gene>
<evidence type="ECO:0000313" key="4">
    <source>
        <dbReference type="Proteomes" id="UP000431269"/>
    </source>
</evidence>
<dbReference type="CDD" id="cd07813">
    <property type="entry name" value="COQ10p_like"/>
    <property type="match status" value="1"/>
</dbReference>
<evidence type="ECO:0000256" key="1">
    <source>
        <dbReference type="ARBA" id="ARBA00008918"/>
    </source>
</evidence>
<evidence type="ECO:0000259" key="2">
    <source>
        <dbReference type="Pfam" id="PF03364"/>
    </source>
</evidence>
<dbReference type="AlphaFoldDB" id="A0A6I6MU18"/>
<dbReference type="SUPFAM" id="SSF55961">
    <property type="entry name" value="Bet v1-like"/>
    <property type="match status" value="1"/>
</dbReference>
<evidence type="ECO:0000313" key="3">
    <source>
        <dbReference type="EMBL" id="QGZ95152.1"/>
    </source>
</evidence>
<accession>A0A6I6MU18</accession>
<reference evidence="4" key="1">
    <citation type="submission" date="2019-12" db="EMBL/GenBank/DDBJ databases">
        <title>Complete genome of Terracaulis silvestris 0127_4.</title>
        <authorList>
            <person name="Vieira S."/>
            <person name="Riedel T."/>
            <person name="Sproer C."/>
            <person name="Pascual J."/>
            <person name="Boedeker C."/>
            <person name="Overmann J."/>
        </authorList>
    </citation>
    <scope>NUCLEOTIDE SEQUENCE [LARGE SCALE GENOMIC DNA]</scope>
    <source>
        <strain evidence="4">0127_4</strain>
    </source>
</reference>
<name>A0A6I6MU18_9CAUL</name>
<dbReference type="PANTHER" id="PTHR12901:SF10">
    <property type="entry name" value="COENZYME Q-BINDING PROTEIN COQ10, MITOCHONDRIAL"/>
    <property type="match status" value="1"/>
</dbReference>
<dbReference type="Pfam" id="PF03364">
    <property type="entry name" value="Polyketide_cyc"/>
    <property type="match status" value="1"/>
</dbReference>
<feature type="domain" description="Coenzyme Q-binding protein COQ10 START" evidence="2">
    <location>
        <begin position="33"/>
        <end position="162"/>
    </location>
</feature>
<dbReference type="GO" id="GO:0048039">
    <property type="term" value="F:ubiquinone binding"/>
    <property type="evidence" value="ECO:0007669"/>
    <property type="project" value="InterPro"/>
</dbReference>
<dbReference type="InterPro" id="IPR023393">
    <property type="entry name" value="START-like_dom_sf"/>
</dbReference>
<dbReference type="Gene3D" id="3.30.530.20">
    <property type="match status" value="1"/>
</dbReference>
<dbReference type="InterPro" id="IPR005031">
    <property type="entry name" value="COQ10_START"/>
</dbReference>
<sequence>MPAKTSRVSKPRAWRKRKPNMARTIIEAARILPYAPDDLCRLVGDVRVYPQFVPFLQSMRITKEEKLPDGGWKGVAEANVGWQAIKVTFSTAVRCEPDKGEVEVALVKGPLHALQNRWWFKPHETGAHVRYWIAYEFKNPVLQAAISANKDKLAGRIMNAFENEARRRLVQQPA</sequence>
<proteinExistence type="inferred from homology"/>
<dbReference type="InterPro" id="IPR044996">
    <property type="entry name" value="COQ10-like"/>
</dbReference>
<organism evidence="3 4">
    <name type="scientific">Terricaulis silvestris</name>
    <dbReference type="NCBI Taxonomy" id="2686094"/>
    <lineage>
        <taxon>Bacteria</taxon>
        <taxon>Pseudomonadati</taxon>
        <taxon>Pseudomonadota</taxon>
        <taxon>Alphaproteobacteria</taxon>
        <taxon>Caulobacterales</taxon>
        <taxon>Caulobacteraceae</taxon>
        <taxon>Terricaulis</taxon>
    </lineage>
</organism>
<dbReference type="GO" id="GO:0045333">
    <property type="term" value="P:cellular respiration"/>
    <property type="evidence" value="ECO:0007669"/>
    <property type="project" value="InterPro"/>
</dbReference>
<dbReference type="EMBL" id="CP047045">
    <property type="protein sequence ID" value="QGZ95152.1"/>
    <property type="molecule type" value="Genomic_DNA"/>
</dbReference>
<keyword evidence="4" id="KW-1185">Reference proteome</keyword>
<comment type="similarity">
    <text evidence="1">Belongs to the ribosome association toxin RatA family.</text>
</comment>
<dbReference type="KEGG" id="tsv:DSM104635_01996"/>
<protein>
    <submittedName>
        <fullName evidence="3">Ribosome association toxin RatA</fullName>
    </submittedName>
</protein>
<dbReference type="PANTHER" id="PTHR12901">
    <property type="entry name" value="SPERM PROTEIN HOMOLOG"/>
    <property type="match status" value="1"/>
</dbReference>